<comment type="similarity">
    <text evidence="2">Belongs to the CorA metal ion transporter (MIT) (TC 1.A.35) family.</text>
</comment>
<dbReference type="STRING" id="701521.PECL_1471"/>
<dbReference type="eggNOG" id="COG0598">
    <property type="taxonomic scope" value="Bacteria"/>
</dbReference>
<evidence type="ECO:0000256" key="1">
    <source>
        <dbReference type="ARBA" id="ARBA00004141"/>
    </source>
</evidence>
<proteinExistence type="inferred from homology"/>
<dbReference type="HOGENOM" id="CLU_007127_8_0_9"/>
<dbReference type="PANTHER" id="PTHR47891">
    <property type="entry name" value="TRANSPORTER-RELATED"/>
    <property type="match status" value="1"/>
</dbReference>
<dbReference type="RefSeq" id="WP_014215889.1">
    <property type="nucleotide sequence ID" value="NC_016605.1"/>
</dbReference>
<keyword evidence="3 6" id="KW-0812">Transmembrane</keyword>
<sequence length="305" mass="34389">MLKTSQLTSDFAWIQVSNPTTVEMKTLLNKYGATVETLGYAVDRNERARTEIDEDNNIYLIIFDTLSSDFSKSGETEPISFMFVKNALISFTHESTNYVNKLLSRNIDTINKDNISVEMINAVLETLYSLTTRYLDAVMQINFERQNIQNKFKSKLNHAGIQTMLQLETSIIYLLTASKSNSTLLVGMSRTQQLQLTKPQQERLQDIIVESQQGQEMAQLASDIIEKVSNSYSNVLDNNLNQTMKFLTIFSIVLAVPNIVFGFYGQNVTLPFAASGASWILTIGISLALILIVTIVANWSDFFKK</sequence>
<gene>
    <name evidence="7" type="ordered locus">PECL_1471</name>
</gene>
<dbReference type="InterPro" id="IPR047199">
    <property type="entry name" value="CorA-like"/>
</dbReference>
<keyword evidence="4 6" id="KW-1133">Transmembrane helix</keyword>
<protein>
    <submittedName>
        <fullName evidence="7">CorA-like Mg2+ transporter family protein</fullName>
    </submittedName>
</protein>
<accession>G8PF16</accession>
<evidence type="ECO:0000313" key="8">
    <source>
        <dbReference type="Proteomes" id="UP000005444"/>
    </source>
</evidence>
<dbReference type="Gene3D" id="1.20.58.340">
    <property type="entry name" value="Magnesium transport protein CorA, transmembrane region"/>
    <property type="match status" value="2"/>
</dbReference>
<dbReference type="EMBL" id="CP003137">
    <property type="protein sequence ID" value="AEV95695.1"/>
    <property type="molecule type" value="Genomic_DNA"/>
</dbReference>
<dbReference type="PANTHER" id="PTHR47891:SF1">
    <property type="entry name" value="CORA-MAGNESIUM AND COBALT TRANSPORTER"/>
    <property type="match status" value="1"/>
</dbReference>
<dbReference type="SUPFAM" id="SSF144083">
    <property type="entry name" value="Magnesium transport protein CorA, transmembrane region"/>
    <property type="match status" value="1"/>
</dbReference>
<dbReference type="Proteomes" id="UP000005444">
    <property type="component" value="Chromosome"/>
</dbReference>
<evidence type="ECO:0000256" key="5">
    <source>
        <dbReference type="ARBA" id="ARBA00023136"/>
    </source>
</evidence>
<dbReference type="InterPro" id="IPR045863">
    <property type="entry name" value="CorA_TM1_TM2"/>
</dbReference>
<dbReference type="InterPro" id="IPR002523">
    <property type="entry name" value="MgTranspt_CorA/ZnTranspt_ZntB"/>
</dbReference>
<name>G8PF16_PEDCP</name>
<dbReference type="GO" id="GO:0016020">
    <property type="term" value="C:membrane"/>
    <property type="evidence" value="ECO:0007669"/>
    <property type="project" value="UniProtKB-SubCell"/>
</dbReference>
<reference evidence="7 8" key="1">
    <citation type="journal article" date="2012" name="J. Bacteriol.">
        <title>Complete Genome Sequence of the Beer Spoilage Organism Pediococcus claussenii ATCC BAA-344T.</title>
        <authorList>
            <person name="Pittet V."/>
            <person name="Abegunde T."/>
            <person name="Marfleet T."/>
            <person name="Haakensen M."/>
            <person name="Morrow K."/>
            <person name="Jayaprakash T."/>
            <person name="Schroeder K."/>
            <person name="Trost B."/>
            <person name="Byrns S."/>
            <person name="Bergsveinson J."/>
            <person name="Kusalik A."/>
            <person name="Ziola B."/>
        </authorList>
    </citation>
    <scope>NUCLEOTIDE SEQUENCE [LARGE SCALE GENOMIC DNA]</scope>
    <source>
        <strain evidence="7 8">ATCC BAA-344</strain>
    </source>
</reference>
<dbReference type="GO" id="GO:0046873">
    <property type="term" value="F:metal ion transmembrane transporter activity"/>
    <property type="evidence" value="ECO:0007669"/>
    <property type="project" value="InterPro"/>
</dbReference>
<feature type="transmembrane region" description="Helical" evidence="6">
    <location>
        <begin position="277"/>
        <end position="299"/>
    </location>
</feature>
<comment type="subcellular location">
    <subcellularLocation>
        <location evidence="1">Membrane</location>
        <topology evidence="1">Multi-pass membrane protein</topology>
    </subcellularLocation>
</comment>
<organism evidence="7 8">
    <name type="scientific">Pediococcus claussenii (strain ATCC BAA-344 / DSM 14800 / JCM 18046 / KCTC 3811 / LMG 21948 / P06)</name>
    <dbReference type="NCBI Taxonomy" id="701521"/>
    <lineage>
        <taxon>Bacteria</taxon>
        <taxon>Bacillati</taxon>
        <taxon>Bacillota</taxon>
        <taxon>Bacilli</taxon>
        <taxon>Lactobacillales</taxon>
        <taxon>Lactobacillaceae</taxon>
        <taxon>Pediococcus</taxon>
    </lineage>
</organism>
<keyword evidence="5 6" id="KW-0472">Membrane</keyword>
<evidence type="ECO:0000256" key="6">
    <source>
        <dbReference type="SAM" id="Phobius"/>
    </source>
</evidence>
<evidence type="ECO:0000256" key="2">
    <source>
        <dbReference type="ARBA" id="ARBA00009765"/>
    </source>
</evidence>
<dbReference type="CDD" id="cd12827">
    <property type="entry name" value="EcCorA_ZntB-like_u2"/>
    <property type="match status" value="1"/>
</dbReference>
<keyword evidence="8" id="KW-1185">Reference proteome</keyword>
<evidence type="ECO:0000256" key="4">
    <source>
        <dbReference type="ARBA" id="ARBA00022989"/>
    </source>
</evidence>
<dbReference type="AlphaFoldDB" id="G8PF16"/>
<dbReference type="InterPro" id="IPR045861">
    <property type="entry name" value="CorA_cytoplasmic_dom"/>
</dbReference>
<feature type="transmembrane region" description="Helical" evidence="6">
    <location>
        <begin position="246"/>
        <end position="265"/>
    </location>
</feature>
<evidence type="ECO:0000256" key="3">
    <source>
        <dbReference type="ARBA" id="ARBA00022692"/>
    </source>
</evidence>
<dbReference type="Gene3D" id="3.30.460.20">
    <property type="entry name" value="CorA soluble domain-like"/>
    <property type="match status" value="1"/>
</dbReference>
<dbReference type="PATRIC" id="fig|701521.8.peg.1375"/>
<evidence type="ECO:0000313" key="7">
    <source>
        <dbReference type="EMBL" id="AEV95695.1"/>
    </source>
</evidence>
<dbReference type="Pfam" id="PF01544">
    <property type="entry name" value="CorA"/>
    <property type="match status" value="1"/>
</dbReference>
<dbReference type="KEGG" id="pce:PECL_1471"/>
<dbReference type="SUPFAM" id="SSF143865">
    <property type="entry name" value="CorA soluble domain-like"/>
    <property type="match status" value="1"/>
</dbReference>